<feature type="domain" description="V-type proton ATPase subunit S1/VOA1 transmembrane" evidence="6">
    <location>
        <begin position="400"/>
        <end position="431"/>
    </location>
</feature>
<evidence type="ECO:0000256" key="3">
    <source>
        <dbReference type="ARBA" id="ARBA00022989"/>
    </source>
</evidence>
<keyword evidence="2 5" id="KW-0812">Transmembrane</keyword>
<evidence type="ECO:0000313" key="7">
    <source>
        <dbReference type="EMBL" id="KAG6495419.1"/>
    </source>
</evidence>
<keyword evidence="8" id="KW-1185">Reference proteome</keyword>
<organism evidence="7 8">
    <name type="scientific">Zingiber officinale</name>
    <name type="common">Ginger</name>
    <name type="synonym">Amomum zingiber</name>
    <dbReference type="NCBI Taxonomy" id="94328"/>
    <lineage>
        <taxon>Eukaryota</taxon>
        <taxon>Viridiplantae</taxon>
        <taxon>Streptophyta</taxon>
        <taxon>Embryophyta</taxon>
        <taxon>Tracheophyta</taxon>
        <taxon>Spermatophyta</taxon>
        <taxon>Magnoliopsida</taxon>
        <taxon>Liliopsida</taxon>
        <taxon>Zingiberales</taxon>
        <taxon>Zingiberaceae</taxon>
        <taxon>Zingiber</taxon>
    </lineage>
</organism>
<protein>
    <recommendedName>
        <fullName evidence="6">V-type proton ATPase subunit S1/VOA1 transmembrane domain-containing protein</fullName>
    </recommendedName>
</protein>
<accession>A0A8J5G016</accession>
<comment type="caution">
    <text evidence="7">The sequence shown here is derived from an EMBL/GenBank/DDBJ whole genome shotgun (WGS) entry which is preliminary data.</text>
</comment>
<evidence type="ECO:0000256" key="4">
    <source>
        <dbReference type="ARBA" id="ARBA00023136"/>
    </source>
</evidence>
<dbReference type="Pfam" id="PF20520">
    <property type="entry name" value="Ac45-VOA1_TM"/>
    <property type="match status" value="1"/>
</dbReference>
<keyword evidence="4 5" id="KW-0472">Membrane</keyword>
<proteinExistence type="predicted"/>
<reference evidence="7 8" key="1">
    <citation type="submission" date="2020-08" db="EMBL/GenBank/DDBJ databases">
        <title>Plant Genome Project.</title>
        <authorList>
            <person name="Zhang R.-G."/>
        </authorList>
    </citation>
    <scope>NUCLEOTIDE SEQUENCE [LARGE SCALE GENOMIC DNA]</scope>
    <source>
        <tissue evidence="7">Rhizome</tissue>
    </source>
</reference>
<evidence type="ECO:0000256" key="2">
    <source>
        <dbReference type="ARBA" id="ARBA00022692"/>
    </source>
</evidence>
<dbReference type="GO" id="GO:0016020">
    <property type="term" value="C:membrane"/>
    <property type="evidence" value="ECO:0007669"/>
    <property type="project" value="UniProtKB-SubCell"/>
</dbReference>
<evidence type="ECO:0000313" key="8">
    <source>
        <dbReference type="Proteomes" id="UP000734854"/>
    </source>
</evidence>
<evidence type="ECO:0000256" key="1">
    <source>
        <dbReference type="ARBA" id="ARBA00004167"/>
    </source>
</evidence>
<feature type="transmembrane region" description="Helical" evidence="5">
    <location>
        <begin position="133"/>
        <end position="159"/>
    </location>
</feature>
<evidence type="ECO:0000259" key="6">
    <source>
        <dbReference type="Pfam" id="PF20520"/>
    </source>
</evidence>
<dbReference type="InterPro" id="IPR046756">
    <property type="entry name" value="VAS1/VOA1_TM"/>
</dbReference>
<dbReference type="AlphaFoldDB" id="A0A8J5G016"/>
<dbReference type="PANTHER" id="PTHR35285:SF1">
    <property type="entry name" value="2-C-METHYL-D-ERYTHRITOL 4-PHOSPHATE CYTIDYLYLTRANSFERASE"/>
    <property type="match status" value="1"/>
</dbReference>
<sequence length="436" mass="46927">MVATSGCSRDDLFEAAFVSVQGCRTASKQPVGRSDLQAPEARWLGTFVDEGALALAFLAKHSKAVGGRQRETGGQWAAKAACGTVASSIDREIGLLTESLFDSSVETGILSSQRDRSLSIGFLPVRMGAIKGVLLLLMFFAASVPQVFGLPVTAPAFMWSPDHYGSLTYDKKELVVYQTITPKDLTGLVLSEGGWSDLVCSQGDVDENIDVAILFIGRKLQSSDISSDNVEDPSLIEVLKLAFTTSNISMAFPYVAIDEQETLEDSLVKGLTENCGHRSGVNRIACLNTCSINGGNIAKLEGLHSLNGFFDSRKSGKTDLIVICHGSSEESDNIRSEGEVLLDIVNLLKQFAAKYTFLYASRPHRIKYPAHLAVRYLEEDAGNSSTNSTCDGVCQLKSSLLEGIFVAIVLLIILISGLCCMAGIDTPTRFETPQES</sequence>
<comment type="subcellular location">
    <subcellularLocation>
        <location evidence="1">Membrane</location>
        <topology evidence="1">Single-pass membrane protein</topology>
    </subcellularLocation>
</comment>
<keyword evidence="3 5" id="KW-1133">Transmembrane helix</keyword>
<name>A0A8J5G016_ZINOF</name>
<dbReference type="Proteomes" id="UP000734854">
    <property type="component" value="Unassembled WGS sequence"/>
</dbReference>
<dbReference type="PANTHER" id="PTHR35285">
    <property type="entry name" value="2-C-METHYL-D-ERYTHRITOL 4-PHOSPHATE CYTIDYLYLTRANSFERASE"/>
    <property type="match status" value="1"/>
</dbReference>
<gene>
    <name evidence="7" type="ORF">ZIOFF_043240</name>
</gene>
<feature type="transmembrane region" description="Helical" evidence="5">
    <location>
        <begin position="404"/>
        <end position="424"/>
    </location>
</feature>
<dbReference type="EMBL" id="JACMSC010000012">
    <property type="protein sequence ID" value="KAG6495419.1"/>
    <property type="molecule type" value="Genomic_DNA"/>
</dbReference>
<evidence type="ECO:0000256" key="5">
    <source>
        <dbReference type="SAM" id="Phobius"/>
    </source>
</evidence>